<reference evidence="1 2" key="1">
    <citation type="submission" date="2017-12" db="EMBL/GenBank/DDBJ databases">
        <title>Comparative genomics of Botrytis spp.</title>
        <authorList>
            <person name="Valero-Jimenez C.A."/>
            <person name="Tapia P."/>
            <person name="Veloso J."/>
            <person name="Silva-Moreno E."/>
            <person name="Staats M."/>
            <person name="Valdes J.H."/>
            <person name="Van Kan J.A.L."/>
        </authorList>
    </citation>
    <scope>NUCLEOTIDE SEQUENCE [LARGE SCALE GENOMIC DNA]</scope>
    <source>
        <strain evidence="1 2">Be9601</strain>
    </source>
</reference>
<protein>
    <submittedName>
        <fullName evidence="1">Uncharacterized protein</fullName>
    </submittedName>
</protein>
<keyword evidence="2" id="KW-1185">Reference proteome</keyword>
<name>A0A4Z1JDH7_9HELO</name>
<evidence type="ECO:0000313" key="1">
    <source>
        <dbReference type="EMBL" id="TGO71294.1"/>
    </source>
</evidence>
<evidence type="ECO:0000313" key="2">
    <source>
        <dbReference type="Proteomes" id="UP000297229"/>
    </source>
</evidence>
<sequence length="133" mass="15038">MNVLFVKSRTKKPDLHGKSELLDGSKVCIQGIARRACWIFDSLKEEQFQESLGRRTAESSSVHDQSLRMHAILELGIIKGQLIEAKEEELIPVGKQATDTSIEEQSKPVTLSADGTWIHNSNYQIDQERVYQV</sequence>
<gene>
    <name evidence="1" type="ORF">BELL_0596g00050</name>
</gene>
<comment type="caution">
    <text evidence="1">The sequence shown here is derived from an EMBL/GenBank/DDBJ whole genome shotgun (WGS) entry which is preliminary data.</text>
</comment>
<dbReference type="AlphaFoldDB" id="A0A4Z1JDH7"/>
<dbReference type="Proteomes" id="UP000297229">
    <property type="component" value="Unassembled WGS sequence"/>
</dbReference>
<organism evidence="1 2">
    <name type="scientific">Botrytis elliptica</name>
    <dbReference type="NCBI Taxonomy" id="278938"/>
    <lineage>
        <taxon>Eukaryota</taxon>
        <taxon>Fungi</taxon>
        <taxon>Dikarya</taxon>
        <taxon>Ascomycota</taxon>
        <taxon>Pezizomycotina</taxon>
        <taxon>Leotiomycetes</taxon>
        <taxon>Helotiales</taxon>
        <taxon>Sclerotiniaceae</taxon>
        <taxon>Botrytis</taxon>
    </lineage>
</organism>
<proteinExistence type="predicted"/>
<dbReference type="STRING" id="278938.A0A4Z1JDH7"/>
<dbReference type="EMBL" id="PQXM01000594">
    <property type="protein sequence ID" value="TGO71294.1"/>
    <property type="molecule type" value="Genomic_DNA"/>
</dbReference>
<accession>A0A4Z1JDH7</accession>